<evidence type="ECO:0000313" key="1">
    <source>
        <dbReference type="EMBL" id="KAK4777034.1"/>
    </source>
</evidence>
<dbReference type="Proteomes" id="UP001346149">
    <property type="component" value="Unassembled WGS sequence"/>
</dbReference>
<organism evidence="1 2">
    <name type="scientific">Trapa natans</name>
    <name type="common">Water chestnut</name>
    <dbReference type="NCBI Taxonomy" id="22666"/>
    <lineage>
        <taxon>Eukaryota</taxon>
        <taxon>Viridiplantae</taxon>
        <taxon>Streptophyta</taxon>
        <taxon>Embryophyta</taxon>
        <taxon>Tracheophyta</taxon>
        <taxon>Spermatophyta</taxon>
        <taxon>Magnoliopsida</taxon>
        <taxon>eudicotyledons</taxon>
        <taxon>Gunneridae</taxon>
        <taxon>Pentapetalae</taxon>
        <taxon>rosids</taxon>
        <taxon>malvids</taxon>
        <taxon>Myrtales</taxon>
        <taxon>Lythraceae</taxon>
        <taxon>Trapa</taxon>
    </lineage>
</organism>
<name>A0AAN7QRP3_TRANT</name>
<dbReference type="AlphaFoldDB" id="A0AAN7QRP3"/>
<dbReference type="EMBL" id="JAXQNO010000018">
    <property type="protein sequence ID" value="KAK4777034.1"/>
    <property type="molecule type" value="Genomic_DNA"/>
</dbReference>
<evidence type="ECO:0008006" key="3">
    <source>
        <dbReference type="Google" id="ProtNLM"/>
    </source>
</evidence>
<dbReference type="GO" id="GO:0016020">
    <property type="term" value="C:membrane"/>
    <property type="evidence" value="ECO:0007669"/>
    <property type="project" value="TreeGrafter"/>
</dbReference>
<comment type="caution">
    <text evidence="1">The sequence shown here is derived from an EMBL/GenBank/DDBJ whole genome shotgun (WGS) entry which is preliminary data.</text>
</comment>
<proteinExistence type="predicted"/>
<keyword evidence="2" id="KW-1185">Reference proteome</keyword>
<gene>
    <name evidence="1" type="ORF">SAY86_005722</name>
</gene>
<evidence type="ECO:0000313" key="2">
    <source>
        <dbReference type="Proteomes" id="UP001346149"/>
    </source>
</evidence>
<reference evidence="1 2" key="1">
    <citation type="journal article" date="2023" name="Hortic Res">
        <title>Pangenome of water caltrop reveals structural variations and asymmetric subgenome divergence after allopolyploidization.</title>
        <authorList>
            <person name="Zhang X."/>
            <person name="Chen Y."/>
            <person name="Wang L."/>
            <person name="Yuan Y."/>
            <person name="Fang M."/>
            <person name="Shi L."/>
            <person name="Lu R."/>
            <person name="Comes H.P."/>
            <person name="Ma Y."/>
            <person name="Chen Y."/>
            <person name="Huang G."/>
            <person name="Zhou Y."/>
            <person name="Zheng Z."/>
            <person name="Qiu Y."/>
        </authorList>
    </citation>
    <scope>NUCLEOTIDE SEQUENCE [LARGE SCALE GENOMIC DNA]</scope>
    <source>
        <strain evidence="1">F231</strain>
    </source>
</reference>
<protein>
    <recommendedName>
        <fullName evidence="3">Acyltransferase</fullName>
    </recommendedName>
</protein>
<dbReference type="PANTHER" id="PTHR22753">
    <property type="entry name" value="TRANSMEMBRANE PROTEIN 68"/>
    <property type="match status" value="1"/>
</dbReference>
<dbReference type="PANTHER" id="PTHR22753:SF14">
    <property type="entry name" value="MONOACYLGLYCEROL_DIACYLGLYCEROL O-ACYLTRANSFERASE"/>
    <property type="match status" value="1"/>
</dbReference>
<accession>A0AAN7QRP3</accession>
<sequence length="150" mass="17414">MAARFGATIVPFGAVGEDDMAEYVLDYNDMMKIPFLNDYIRESNQNTQRVREIGNGEVGNHQIFIPGLLPKIPGRIYYLFGKPIETRGREGILEDREEATEFYLQIKSEVDQNMAYLLKKREEDPYRSILDRVLYRVLHSPIRDIPGFKP</sequence>